<feature type="domain" description="Pyrrolo-quinoline quinone repeat" evidence="2">
    <location>
        <begin position="325"/>
        <end position="462"/>
    </location>
</feature>
<dbReference type="PANTHER" id="PTHR34512">
    <property type="entry name" value="CELL SURFACE PROTEIN"/>
    <property type="match status" value="1"/>
</dbReference>
<dbReference type="KEGG" id="psn:Pedsa_1862"/>
<dbReference type="eggNOG" id="COG1409">
    <property type="taxonomic scope" value="Bacteria"/>
</dbReference>
<dbReference type="Pfam" id="PF00149">
    <property type="entry name" value="Metallophos"/>
    <property type="match status" value="1"/>
</dbReference>
<evidence type="ECO:0000259" key="1">
    <source>
        <dbReference type="Pfam" id="PF00149"/>
    </source>
</evidence>
<protein>
    <submittedName>
        <fullName evidence="3">Metallophosphoesterase</fullName>
    </submittedName>
</protein>
<evidence type="ECO:0000259" key="2">
    <source>
        <dbReference type="Pfam" id="PF13360"/>
    </source>
</evidence>
<dbReference type="AlphaFoldDB" id="F0S8T5"/>
<dbReference type="InterPro" id="IPR029052">
    <property type="entry name" value="Metallo-depent_PP-like"/>
</dbReference>
<reference evidence="3 4" key="1">
    <citation type="journal article" date="2011" name="Stand. Genomic Sci.">
        <title>Complete genome sequence of the gliding, heparinolytic Pedobacter saltans type strain (113).</title>
        <authorList>
            <person name="Liolios K."/>
            <person name="Sikorski J."/>
            <person name="Lu M."/>
            <person name="Nolan M."/>
            <person name="Lapidus A."/>
            <person name="Lucas S."/>
            <person name="Hammon N."/>
            <person name="Deshpande S."/>
            <person name="Cheng J.F."/>
            <person name="Tapia R."/>
            <person name="Han C."/>
            <person name="Goodwin L."/>
            <person name="Pitluck S."/>
            <person name="Huntemann M."/>
            <person name="Ivanova N."/>
            <person name="Pagani I."/>
            <person name="Mavromatis K."/>
            <person name="Ovchinikova G."/>
            <person name="Pati A."/>
            <person name="Chen A."/>
            <person name="Palaniappan K."/>
            <person name="Land M."/>
            <person name="Hauser L."/>
            <person name="Brambilla E.M."/>
            <person name="Kotsyurbenko O."/>
            <person name="Rohde M."/>
            <person name="Tindall B.J."/>
            <person name="Abt B."/>
            <person name="Goker M."/>
            <person name="Detter J.C."/>
            <person name="Woyke T."/>
            <person name="Bristow J."/>
            <person name="Eisen J.A."/>
            <person name="Markowitz V."/>
            <person name="Hugenholtz P."/>
            <person name="Klenk H.P."/>
            <person name="Kyrpides N.C."/>
        </authorList>
    </citation>
    <scope>NUCLEOTIDE SEQUENCE [LARGE SCALE GENOMIC DNA]</scope>
    <source>
        <strain evidence="4">ATCC 51119 / DSM 12145 / JCM 21818 / LMG 10337 / NBRC 100064 / NCIMB 13643</strain>
    </source>
</reference>
<keyword evidence="4" id="KW-1185">Reference proteome</keyword>
<evidence type="ECO:0000313" key="4">
    <source>
        <dbReference type="Proteomes" id="UP000000310"/>
    </source>
</evidence>
<dbReference type="InterPro" id="IPR018391">
    <property type="entry name" value="PQQ_b-propeller_rpt"/>
</dbReference>
<dbReference type="Gene3D" id="2.40.10.480">
    <property type="match status" value="1"/>
</dbReference>
<dbReference type="Proteomes" id="UP000000310">
    <property type="component" value="Chromosome"/>
</dbReference>
<feature type="domain" description="Calcineurin-like phosphoesterase" evidence="1">
    <location>
        <begin position="41"/>
        <end position="215"/>
    </location>
</feature>
<dbReference type="STRING" id="762903.Pedsa_1862"/>
<feature type="domain" description="Pyrrolo-quinoline quinone repeat" evidence="2">
    <location>
        <begin position="552"/>
        <end position="622"/>
    </location>
</feature>
<dbReference type="InterPro" id="IPR015943">
    <property type="entry name" value="WD40/YVTN_repeat-like_dom_sf"/>
</dbReference>
<dbReference type="SMART" id="SM00564">
    <property type="entry name" value="PQQ"/>
    <property type="match status" value="6"/>
</dbReference>
<dbReference type="InterPro" id="IPR004843">
    <property type="entry name" value="Calcineurin-like_PHP"/>
</dbReference>
<dbReference type="Gene3D" id="2.130.10.10">
    <property type="entry name" value="YVTN repeat-like/Quinoprotein amine dehydrogenase"/>
    <property type="match status" value="1"/>
</dbReference>
<dbReference type="Pfam" id="PF13360">
    <property type="entry name" value="PQQ_2"/>
    <property type="match status" value="2"/>
</dbReference>
<dbReference type="InterPro" id="IPR002372">
    <property type="entry name" value="PQQ_rpt_dom"/>
</dbReference>
<dbReference type="SUPFAM" id="SSF50998">
    <property type="entry name" value="Quinoprotein alcohol dehydrogenase-like"/>
    <property type="match status" value="1"/>
</dbReference>
<dbReference type="InterPro" id="IPR011047">
    <property type="entry name" value="Quinoprotein_ADH-like_sf"/>
</dbReference>
<dbReference type="HOGENOM" id="CLU_030401_0_0_10"/>
<dbReference type="Gene3D" id="2.40.128.630">
    <property type="match status" value="1"/>
</dbReference>
<dbReference type="EMBL" id="CP002545">
    <property type="protein sequence ID" value="ADY52416.1"/>
    <property type="molecule type" value="Genomic_DNA"/>
</dbReference>
<organism evidence="3 4">
    <name type="scientific">Pseudopedobacter saltans (strain ATCC 51119 / DSM 12145 / JCM 21818 / CCUG 39354 / LMG 10337 / NBRC 100064 / NCIMB 13643)</name>
    <name type="common">Pedobacter saltans</name>
    <dbReference type="NCBI Taxonomy" id="762903"/>
    <lineage>
        <taxon>Bacteria</taxon>
        <taxon>Pseudomonadati</taxon>
        <taxon>Bacteroidota</taxon>
        <taxon>Sphingobacteriia</taxon>
        <taxon>Sphingobacteriales</taxon>
        <taxon>Sphingobacteriaceae</taxon>
        <taxon>Pseudopedobacter</taxon>
    </lineage>
</organism>
<dbReference type="Gene3D" id="3.60.21.10">
    <property type="match status" value="1"/>
</dbReference>
<dbReference type="GO" id="GO:0016787">
    <property type="term" value="F:hydrolase activity"/>
    <property type="evidence" value="ECO:0007669"/>
    <property type="project" value="InterPro"/>
</dbReference>
<name>F0S8T5_PSESL</name>
<dbReference type="SUPFAM" id="SSF56300">
    <property type="entry name" value="Metallo-dependent phosphatases"/>
    <property type="match status" value="1"/>
</dbReference>
<reference evidence="4" key="2">
    <citation type="submission" date="2011-02" db="EMBL/GenBank/DDBJ databases">
        <title>The complete genome of Pedobacter saltans DSM 12145.</title>
        <authorList>
            <consortium name="US DOE Joint Genome Institute (JGI-PGF)"/>
            <person name="Lucas S."/>
            <person name="Copeland A."/>
            <person name="Lapidus A."/>
            <person name="Bruce D."/>
            <person name="Goodwin L."/>
            <person name="Pitluck S."/>
            <person name="Kyrpides N."/>
            <person name="Mavromatis K."/>
            <person name="Pagani I."/>
            <person name="Ivanova N."/>
            <person name="Ovchinnikova G."/>
            <person name="Lu M."/>
            <person name="Detter J.C."/>
            <person name="Han C."/>
            <person name="Land M."/>
            <person name="Hauser L."/>
            <person name="Markowitz V."/>
            <person name="Cheng J.-F."/>
            <person name="Hugenholtz P."/>
            <person name="Woyke T."/>
            <person name="Wu D."/>
            <person name="Tindall B."/>
            <person name="Pomrenke H.G."/>
            <person name="Brambilla E."/>
            <person name="Klenk H.-P."/>
            <person name="Eisen J.A."/>
        </authorList>
    </citation>
    <scope>NUCLEOTIDE SEQUENCE [LARGE SCALE GENOMIC DNA]</scope>
    <source>
        <strain evidence="4">ATCC 51119 / DSM 12145 / JCM 21818 / LMG 10337 / NBRC 100064 / NCIMB 13643</strain>
    </source>
</reference>
<gene>
    <name evidence="3" type="ordered locus">Pedsa_1862</name>
</gene>
<sequence length="631" mass="70194">MHVSILIIIFDLDYTLEIMIKRTLVSLLLIITLSTAYGDHIKFALVTDTHIGNATGAADLENTVNDINKSKEIEFVILSGDVTEFGSDEELNIAKTILDKLNKPWYVVPGNHDSNWSESGANTFNTVFGRSTFEFEHKGVVFLGTGSGPNMRMGPGQIPREDIVWLEKALGRAGNRPIVYVNHYPQDSSLNNWYSALDLLKKKNIQFMLCGHGHINKLYNSEGIANVMCRSNLRAKDSIGGYNIITISNGVASFQEKRPLMPLNDAWLTLKLSEYKSDSIVYKRPSYDVNKKQTKVKQVWEYQDDSDLGTGISLYGTYAITANTKGEVYALDIRKGKRIWTFKSNGKIYSTPAVASGIVVVGSSDHFIYGLSAENGKQLWKIKANKAVLGSPVIFQNVAYIGSSDNIFRAIDILNGKLVWEYKDVEGFVVTKPLVYQNKVFFGSWGRYFYALNLKTGKEIWKWNNGSSNRMFSPAACYPVAAYGKVFIAAPDRYFTAFDANTGEVLWRVTNPHNRVRESIGISGDSSTVYAKTMDGKVIGASTRESEYNENWKSSLSLPYEISPTAIVEDSGLIFVPSQSGLVSALDRKSGDVVWQYKTSNSLVNVVLPIGNNKVLVSTMDGKINCLAYNF</sequence>
<dbReference type="PANTHER" id="PTHR34512:SF30">
    <property type="entry name" value="OUTER MEMBRANE PROTEIN ASSEMBLY FACTOR BAMB"/>
    <property type="match status" value="1"/>
</dbReference>
<proteinExistence type="predicted"/>
<evidence type="ECO:0000313" key="3">
    <source>
        <dbReference type="EMBL" id="ADY52416.1"/>
    </source>
</evidence>
<accession>F0S8T5</accession>
<dbReference type="eggNOG" id="COG1520">
    <property type="taxonomic scope" value="Bacteria"/>
</dbReference>
<dbReference type="RefSeq" id="WP_013632904.1">
    <property type="nucleotide sequence ID" value="NC_015177.1"/>
</dbReference>